<keyword evidence="3" id="KW-1185">Reference proteome</keyword>
<organism evidence="2 3">
    <name type="scientific">Microdochium trichocladiopsis</name>
    <dbReference type="NCBI Taxonomy" id="1682393"/>
    <lineage>
        <taxon>Eukaryota</taxon>
        <taxon>Fungi</taxon>
        <taxon>Dikarya</taxon>
        <taxon>Ascomycota</taxon>
        <taxon>Pezizomycotina</taxon>
        <taxon>Sordariomycetes</taxon>
        <taxon>Xylariomycetidae</taxon>
        <taxon>Xylariales</taxon>
        <taxon>Microdochiaceae</taxon>
        <taxon>Microdochium</taxon>
    </lineage>
</organism>
<dbReference type="GeneID" id="70182033"/>
<gene>
    <name evidence="2" type="ORF">B0I36DRAFT_312288</name>
</gene>
<protein>
    <submittedName>
        <fullName evidence="2">Uncharacterized protein</fullName>
    </submittedName>
</protein>
<sequence length="223" mass="25409">MLCSHIPEQPKSPGKPVPRPPWKGLQARQLLDLAIQSQSSEMPETILQRTKRRKQIYMDTPNTAFLEAFATRRIELVHLLLRYGLTVKGEDIRHAVGLIHRDHTSGDPMWEALLGAYKDPLTFDIVYTIVDAATYMCRNEPCHAKVLKPLLEGVVTVDWGACADILQLANDRRARLIANLLAEKLDAGPQDSRQPPPAQRYVEPSLSFGWWRYIERVEEYKGD</sequence>
<dbReference type="AlphaFoldDB" id="A0A9P9BWA3"/>
<comment type="caution">
    <text evidence="2">The sequence shown here is derived from an EMBL/GenBank/DDBJ whole genome shotgun (WGS) entry which is preliminary data.</text>
</comment>
<accession>A0A9P9BWA3</accession>
<name>A0A9P9BWA3_9PEZI</name>
<dbReference type="Proteomes" id="UP000756346">
    <property type="component" value="Unassembled WGS sequence"/>
</dbReference>
<evidence type="ECO:0000313" key="2">
    <source>
        <dbReference type="EMBL" id="KAH7041173.1"/>
    </source>
</evidence>
<proteinExistence type="predicted"/>
<feature type="region of interest" description="Disordered" evidence="1">
    <location>
        <begin position="1"/>
        <end position="21"/>
    </location>
</feature>
<evidence type="ECO:0000313" key="3">
    <source>
        <dbReference type="Proteomes" id="UP000756346"/>
    </source>
</evidence>
<evidence type="ECO:0000256" key="1">
    <source>
        <dbReference type="SAM" id="MobiDB-lite"/>
    </source>
</evidence>
<dbReference type="RefSeq" id="XP_046019228.1">
    <property type="nucleotide sequence ID" value="XM_046152487.1"/>
</dbReference>
<reference evidence="2" key="1">
    <citation type="journal article" date="2021" name="Nat. Commun.">
        <title>Genetic determinants of endophytism in the Arabidopsis root mycobiome.</title>
        <authorList>
            <person name="Mesny F."/>
            <person name="Miyauchi S."/>
            <person name="Thiergart T."/>
            <person name="Pickel B."/>
            <person name="Atanasova L."/>
            <person name="Karlsson M."/>
            <person name="Huettel B."/>
            <person name="Barry K.W."/>
            <person name="Haridas S."/>
            <person name="Chen C."/>
            <person name="Bauer D."/>
            <person name="Andreopoulos W."/>
            <person name="Pangilinan J."/>
            <person name="LaButti K."/>
            <person name="Riley R."/>
            <person name="Lipzen A."/>
            <person name="Clum A."/>
            <person name="Drula E."/>
            <person name="Henrissat B."/>
            <person name="Kohler A."/>
            <person name="Grigoriev I.V."/>
            <person name="Martin F.M."/>
            <person name="Hacquard S."/>
        </authorList>
    </citation>
    <scope>NUCLEOTIDE SEQUENCE</scope>
    <source>
        <strain evidence="2">MPI-CAGE-CH-0230</strain>
    </source>
</reference>
<dbReference type="EMBL" id="JAGTJQ010000001">
    <property type="protein sequence ID" value="KAH7041173.1"/>
    <property type="molecule type" value="Genomic_DNA"/>
</dbReference>